<dbReference type="Gene3D" id="3.90.1420.10">
    <property type="entry name" value="Rubisco LSMT, substrate-binding domain"/>
    <property type="match status" value="1"/>
</dbReference>
<keyword evidence="1" id="KW-0489">Methyltransferase</keyword>
<evidence type="ECO:0000313" key="6">
    <source>
        <dbReference type="EMBL" id="CAE0609122.1"/>
    </source>
</evidence>
<gene>
    <name evidence="5" type="ORF">PSAL00342_LOCUS2940</name>
    <name evidence="6" type="ORF">PSAL00342_LOCUS2941</name>
</gene>
<dbReference type="SUPFAM" id="SSF82199">
    <property type="entry name" value="SET domain"/>
    <property type="match status" value="1"/>
</dbReference>
<dbReference type="EMBL" id="HBIS01003262">
    <property type="protein sequence ID" value="CAE0609121.1"/>
    <property type="molecule type" value="Transcribed_RNA"/>
</dbReference>
<evidence type="ECO:0000256" key="1">
    <source>
        <dbReference type="ARBA" id="ARBA00022603"/>
    </source>
</evidence>
<keyword evidence="3" id="KW-0949">S-adenosyl-L-methionine</keyword>
<dbReference type="SMART" id="SM00317">
    <property type="entry name" value="SET"/>
    <property type="match status" value="1"/>
</dbReference>
<reference evidence="6" key="1">
    <citation type="submission" date="2021-01" db="EMBL/GenBank/DDBJ databases">
        <authorList>
            <person name="Corre E."/>
            <person name="Pelletier E."/>
            <person name="Niang G."/>
            <person name="Scheremetjew M."/>
            <person name="Finn R."/>
            <person name="Kale V."/>
            <person name="Holt S."/>
            <person name="Cochrane G."/>
            <person name="Meng A."/>
            <person name="Brown T."/>
            <person name="Cohen L."/>
        </authorList>
    </citation>
    <scope>NUCLEOTIDE SEQUENCE</scope>
    <source>
        <strain evidence="6">CCMP1897</strain>
    </source>
</reference>
<dbReference type="Pfam" id="PF00856">
    <property type="entry name" value="SET"/>
    <property type="match status" value="1"/>
</dbReference>
<dbReference type="PANTHER" id="PTHR13271:SF123">
    <property type="entry name" value="RIBULOSE-1,5-BISPHOSPHATE CARBOXYLASE_OXYGENASE SMALL SUBUNIT N-METHYLTRANSFERASE I-RELATED"/>
    <property type="match status" value="1"/>
</dbReference>
<evidence type="ECO:0000256" key="2">
    <source>
        <dbReference type="ARBA" id="ARBA00022679"/>
    </source>
</evidence>
<dbReference type="Gene3D" id="3.90.1410.10">
    <property type="entry name" value="set domain protein methyltransferase, domain 1"/>
    <property type="match status" value="1"/>
</dbReference>
<accession>A0A6U9QNZ8</accession>
<dbReference type="GO" id="GO:0032259">
    <property type="term" value="P:methylation"/>
    <property type="evidence" value="ECO:0007669"/>
    <property type="project" value="UniProtKB-KW"/>
</dbReference>
<dbReference type="InterPro" id="IPR015353">
    <property type="entry name" value="Rubisco_LSMT_subst-bd"/>
</dbReference>
<proteinExistence type="predicted"/>
<keyword evidence="2" id="KW-0808">Transferase</keyword>
<dbReference type="InterPro" id="IPR001214">
    <property type="entry name" value="SET_dom"/>
</dbReference>
<name>A0A6U9QNZ8_9CHLO</name>
<dbReference type="PANTHER" id="PTHR13271">
    <property type="entry name" value="UNCHARACTERIZED PUTATIVE METHYLTRANSFERASE"/>
    <property type="match status" value="1"/>
</dbReference>
<dbReference type="InterPro" id="IPR046341">
    <property type="entry name" value="SET_dom_sf"/>
</dbReference>
<evidence type="ECO:0000259" key="4">
    <source>
        <dbReference type="PROSITE" id="PS50280"/>
    </source>
</evidence>
<feature type="domain" description="SET" evidence="4">
    <location>
        <begin position="30"/>
        <end position="247"/>
    </location>
</feature>
<dbReference type="Pfam" id="PF09273">
    <property type="entry name" value="Rubis-subs-bind"/>
    <property type="match status" value="1"/>
</dbReference>
<dbReference type="InterPro" id="IPR036464">
    <property type="entry name" value="Rubisco_LSMT_subst-bd_sf"/>
</dbReference>
<dbReference type="PROSITE" id="PS50280">
    <property type="entry name" value="SET"/>
    <property type="match status" value="1"/>
</dbReference>
<evidence type="ECO:0000313" key="5">
    <source>
        <dbReference type="EMBL" id="CAE0609121.1"/>
    </source>
</evidence>
<dbReference type="AlphaFoldDB" id="A0A6U9QNZ8"/>
<dbReference type="InterPro" id="IPR050600">
    <property type="entry name" value="SETD3_SETD6_MTase"/>
</dbReference>
<sequence length="451" mass="49950">MDTKMAAIPSAPATSSGMQKWLKSKGMDGQAVELRQVGVEGRGLVATRRIRAGECLLQVPRAAVIDAETALEKSALARRVLQKQGDEWAVMATYLAEAKARSQRGKPTEYEPYLQALPKSTGCVFEWTNKEVQTLLRGSCVQEDAKMLQKQLQEAVGMVLEAAKSGREEAEVKLDAKGITWAYSQLLSRMVRLETNENVLSLVPWADMLNHSTSSNAHIDWDPKSETVVLRTDREYDEGEQVYASYGNRSSGELLLSYGFVPALGTNPYDMAKLQLRVDPRDPMAEAKEALLEELGLGFEESFPVRIDGIPDVLLKYARLVAAEGESSEDMTALGKRLLLDRGDNPVPIDLEIQARRLLVEACQKALKGYPKTMEEDRQAMKTFGDVEEESAVAETPPGRVSAAAALRVRERQILNRTEFALRDQVRLLRAEGVAKPRGNPVQGFLGRLFQ</sequence>
<dbReference type="GO" id="GO:0016279">
    <property type="term" value="F:protein-lysine N-methyltransferase activity"/>
    <property type="evidence" value="ECO:0007669"/>
    <property type="project" value="TreeGrafter"/>
</dbReference>
<evidence type="ECO:0000256" key="3">
    <source>
        <dbReference type="ARBA" id="ARBA00022691"/>
    </source>
</evidence>
<dbReference type="EMBL" id="HBIS01003263">
    <property type="protein sequence ID" value="CAE0609122.1"/>
    <property type="molecule type" value="Transcribed_RNA"/>
</dbReference>
<dbReference type="SUPFAM" id="SSF81822">
    <property type="entry name" value="RuBisCo LSMT C-terminal, substrate-binding domain"/>
    <property type="match status" value="1"/>
</dbReference>
<protein>
    <recommendedName>
        <fullName evidence="4">SET domain-containing protein</fullName>
    </recommendedName>
</protein>
<organism evidence="6">
    <name type="scientific">Picocystis salinarum</name>
    <dbReference type="NCBI Taxonomy" id="88271"/>
    <lineage>
        <taxon>Eukaryota</taxon>
        <taxon>Viridiplantae</taxon>
        <taxon>Chlorophyta</taxon>
        <taxon>Picocystophyceae</taxon>
        <taxon>Picocystales</taxon>
        <taxon>Picocystaceae</taxon>
        <taxon>Picocystis</taxon>
    </lineage>
</organism>